<dbReference type="InterPro" id="IPR027417">
    <property type="entry name" value="P-loop_NTPase"/>
</dbReference>
<organism evidence="5">
    <name type="scientific">marine sediment metagenome</name>
    <dbReference type="NCBI Taxonomy" id="412755"/>
    <lineage>
        <taxon>unclassified sequences</taxon>
        <taxon>metagenomes</taxon>
        <taxon>ecological metagenomes</taxon>
    </lineage>
</organism>
<keyword evidence="1" id="KW-0813">Transport</keyword>
<dbReference type="SMART" id="SM00382">
    <property type="entry name" value="AAA"/>
    <property type="match status" value="1"/>
</dbReference>
<evidence type="ECO:0000313" key="5">
    <source>
        <dbReference type="EMBL" id="GAF94564.1"/>
    </source>
</evidence>
<dbReference type="AlphaFoldDB" id="X0TMV4"/>
<dbReference type="InterPro" id="IPR017911">
    <property type="entry name" value="MacB-like_ATP-bd"/>
</dbReference>
<keyword evidence="2" id="KW-0547">Nucleotide-binding</keyword>
<accession>X0TMV4</accession>
<dbReference type="Pfam" id="PF00005">
    <property type="entry name" value="ABC_tran"/>
    <property type="match status" value="1"/>
</dbReference>
<dbReference type="GO" id="GO:0005524">
    <property type="term" value="F:ATP binding"/>
    <property type="evidence" value="ECO:0007669"/>
    <property type="project" value="UniProtKB-KW"/>
</dbReference>
<dbReference type="InterPro" id="IPR015854">
    <property type="entry name" value="ABC_transpr_LolD-like"/>
</dbReference>
<keyword evidence="3" id="KW-0067">ATP-binding</keyword>
<evidence type="ECO:0000256" key="1">
    <source>
        <dbReference type="ARBA" id="ARBA00022448"/>
    </source>
</evidence>
<dbReference type="GO" id="GO:0022857">
    <property type="term" value="F:transmembrane transporter activity"/>
    <property type="evidence" value="ECO:0007669"/>
    <property type="project" value="TreeGrafter"/>
</dbReference>
<feature type="domain" description="ABC transporter" evidence="4">
    <location>
        <begin position="6"/>
        <end position="220"/>
    </location>
</feature>
<dbReference type="InterPro" id="IPR003439">
    <property type="entry name" value="ABC_transporter-like_ATP-bd"/>
</dbReference>
<dbReference type="InterPro" id="IPR003593">
    <property type="entry name" value="AAA+_ATPase"/>
</dbReference>
<evidence type="ECO:0000259" key="4">
    <source>
        <dbReference type="PROSITE" id="PS50893"/>
    </source>
</evidence>
<gene>
    <name evidence="5" type="ORF">S01H1_26096</name>
</gene>
<sequence length="222" mass="24437">MNTPALEAKQLWRTYQRGSETIHALADFDLTLLPGEMVGIVGRSGSGKTTFLNQAGCLDRPTTGSVIITGTDVTALPEPQLVSFRRDHIGFIFQLFYLLPTLTVGENVALPLLFAGRKDPQRVNELCERVGLASKLRLLPASLDGGEMQRVAIARALINRPKLLLADEPTGRLERKSRDAILGIFEELRQDGLAIVLATHDLEQAARCDRVVELRDGRRVGE</sequence>
<protein>
    <recommendedName>
        <fullName evidence="4">ABC transporter domain-containing protein</fullName>
    </recommendedName>
</protein>
<comment type="caution">
    <text evidence="5">The sequence shown here is derived from an EMBL/GenBank/DDBJ whole genome shotgun (WGS) entry which is preliminary data.</text>
</comment>
<dbReference type="FunFam" id="3.40.50.300:FF:000032">
    <property type="entry name" value="Export ABC transporter ATP-binding protein"/>
    <property type="match status" value="1"/>
</dbReference>
<dbReference type="PROSITE" id="PS50893">
    <property type="entry name" value="ABC_TRANSPORTER_2"/>
    <property type="match status" value="1"/>
</dbReference>
<dbReference type="GO" id="GO:0098796">
    <property type="term" value="C:membrane protein complex"/>
    <property type="evidence" value="ECO:0007669"/>
    <property type="project" value="UniProtKB-ARBA"/>
</dbReference>
<name>X0TMV4_9ZZZZ</name>
<dbReference type="GO" id="GO:0005886">
    <property type="term" value="C:plasma membrane"/>
    <property type="evidence" value="ECO:0007669"/>
    <property type="project" value="TreeGrafter"/>
</dbReference>
<dbReference type="Gene3D" id="3.40.50.300">
    <property type="entry name" value="P-loop containing nucleotide triphosphate hydrolases"/>
    <property type="match status" value="1"/>
</dbReference>
<dbReference type="PANTHER" id="PTHR24220">
    <property type="entry name" value="IMPORT ATP-BINDING PROTEIN"/>
    <property type="match status" value="1"/>
</dbReference>
<dbReference type="EMBL" id="BARS01015804">
    <property type="protein sequence ID" value="GAF94564.1"/>
    <property type="molecule type" value="Genomic_DNA"/>
</dbReference>
<dbReference type="SUPFAM" id="SSF52540">
    <property type="entry name" value="P-loop containing nucleoside triphosphate hydrolases"/>
    <property type="match status" value="1"/>
</dbReference>
<dbReference type="GO" id="GO:0016887">
    <property type="term" value="F:ATP hydrolysis activity"/>
    <property type="evidence" value="ECO:0007669"/>
    <property type="project" value="InterPro"/>
</dbReference>
<evidence type="ECO:0000256" key="3">
    <source>
        <dbReference type="ARBA" id="ARBA00022840"/>
    </source>
</evidence>
<dbReference type="PANTHER" id="PTHR24220:SF86">
    <property type="entry name" value="ABC TRANSPORTER ABCH.1"/>
    <property type="match status" value="1"/>
</dbReference>
<proteinExistence type="predicted"/>
<evidence type="ECO:0000256" key="2">
    <source>
        <dbReference type="ARBA" id="ARBA00022741"/>
    </source>
</evidence>
<reference evidence="5" key="1">
    <citation type="journal article" date="2014" name="Front. Microbiol.">
        <title>High frequency of phylogenetically diverse reductive dehalogenase-homologous genes in deep subseafloor sedimentary metagenomes.</title>
        <authorList>
            <person name="Kawai M."/>
            <person name="Futagami T."/>
            <person name="Toyoda A."/>
            <person name="Takaki Y."/>
            <person name="Nishi S."/>
            <person name="Hori S."/>
            <person name="Arai W."/>
            <person name="Tsubouchi T."/>
            <person name="Morono Y."/>
            <person name="Uchiyama I."/>
            <person name="Ito T."/>
            <person name="Fujiyama A."/>
            <person name="Inagaki F."/>
            <person name="Takami H."/>
        </authorList>
    </citation>
    <scope>NUCLEOTIDE SEQUENCE</scope>
    <source>
        <strain evidence="5">Expedition CK06-06</strain>
    </source>
</reference>
<dbReference type="CDD" id="cd03255">
    <property type="entry name" value="ABC_MJ0796_LolCDE_FtsE"/>
    <property type="match status" value="1"/>
</dbReference>